<evidence type="ECO:0000313" key="4">
    <source>
        <dbReference type="Proteomes" id="UP000321580"/>
    </source>
</evidence>
<feature type="signal peptide" evidence="2">
    <location>
        <begin position="1"/>
        <end position="22"/>
    </location>
</feature>
<keyword evidence="1" id="KW-0472">Membrane</keyword>
<name>A0A5C6RN35_9BACT</name>
<reference evidence="3 4" key="1">
    <citation type="submission" date="2019-08" db="EMBL/GenBank/DDBJ databases">
        <title>Genome of Phaeodactylibacter luteus.</title>
        <authorList>
            <person name="Bowman J.P."/>
        </authorList>
    </citation>
    <scope>NUCLEOTIDE SEQUENCE [LARGE SCALE GENOMIC DNA]</scope>
    <source>
        <strain evidence="3 4">KCTC 42180</strain>
    </source>
</reference>
<keyword evidence="2" id="KW-0732">Signal</keyword>
<protein>
    <submittedName>
        <fullName evidence="3">Uncharacterized protein</fullName>
    </submittedName>
</protein>
<organism evidence="3 4">
    <name type="scientific">Phaeodactylibacter luteus</name>
    <dbReference type="NCBI Taxonomy" id="1564516"/>
    <lineage>
        <taxon>Bacteria</taxon>
        <taxon>Pseudomonadati</taxon>
        <taxon>Bacteroidota</taxon>
        <taxon>Saprospiria</taxon>
        <taxon>Saprospirales</taxon>
        <taxon>Haliscomenobacteraceae</taxon>
        <taxon>Phaeodactylibacter</taxon>
    </lineage>
</organism>
<feature type="chain" id="PRO_5023050792" evidence="2">
    <location>
        <begin position="23"/>
        <end position="246"/>
    </location>
</feature>
<dbReference type="Proteomes" id="UP000321580">
    <property type="component" value="Unassembled WGS sequence"/>
</dbReference>
<dbReference type="AlphaFoldDB" id="A0A5C6RN35"/>
<dbReference type="RefSeq" id="WP_147166937.1">
    <property type="nucleotide sequence ID" value="NZ_VOOR01000013.1"/>
</dbReference>
<accession>A0A5C6RN35</accession>
<feature type="transmembrane region" description="Helical" evidence="1">
    <location>
        <begin position="181"/>
        <end position="199"/>
    </location>
</feature>
<comment type="caution">
    <text evidence="3">The sequence shown here is derived from an EMBL/GenBank/DDBJ whole genome shotgun (WGS) entry which is preliminary data.</text>
</comment>
<dbReference type="EMBL" id="VOOR01000013">
    <property type="protein sequence ID" value="TXB63761.1"/>
    <property type="molecule type" value="Genomic_DNA"/>
</dbReference>
<keyword evidence="4" id="KW-1185">Reference proteome</keyword>
<proteinExistence type="predicted"/>
<sequence>MYYLSRLLIALAAILPTAHAFAQPAGLFDETAFLRLESNEPFLVLSDDRLLRAEEFELMQHFRYEWLETADGDSIPRKMIRLLRTDQAYMANVSKDDFQRAFCFEMGDIDLFSTHIPSEDKNWHRRSDLYFTRGFAQAEELRHPNLKKALAPGLAILGEKEAALVRGKLNRGRNRKIMKRVALVAGILFTTAGAMELYNVPSQRRLNAIGLSSLLGGATLMTIGIASYPEKHYLDAVSTYNYFIEE</sequence>
<keyword evidence="1" id="KW-0812">Transmembrane</keyword>
<evidence type="ECO:0000313" key="3">
    <source>
        <dbReference type="EMBL" id="TXB63761.1"/>
    </source>
</evidence>
<keyword evidence="1" id="KW-1133">Transmembrane helix</keyword>
<evidence type="ECO:0000256" key="1">
    <source>
        <dbReference type="SAM" id="Phobius"/>
    </source>
</evidence>
<gene>
    <name evidence="3" type="ORF">FRY97_08040</name>
</gene>
<feature type="transmembrane region" description="Helical" evidence="1">
    <location>
        <begin position="206"/>
        <end position="228"/>
    </location>
</feature>
<evidence type="ECO:0000256" key="2">
    <source>
        <dbReference type="SAM" id="SignalP"/>
    </source>
</evidence>